<comment type="caution">
    <text evidence="3">The sequence shown here is derived from an EMBL/GenBank/DDBJ whole genome shotgun (WGS) entry which is preliminary data.</text>
</comment>
<dbReference type="AlphaFoldDB" id="A0A139X2Z0"/>
<keyword evidence="1" id="KW-0175">Coiled coil</keyword>
<proteinExistence type="predicted"/>
<gene>
    <name evidence="3" type="ORF">WA1_34410</name>
</gene>
<organism evidence="3 4">
    <name type="scientific">Scytonema hofmannii PCC 7110</name>
    <dbReference type="NCBI Taxonomy" id="128403"/>
    <lineage>
        <taxon>Bacteria</taxon>
        <taxon>Bacillati</taxon>
        <taxon>Cyanobacteriota</taxon>
        <taxon>Cyanophyceae</taxon>
        <taxon>Nostocales</taxon>
        <taxon>Scytonemataceae</taxon>
        <taxon>Scytonema</taxon>
    </lineage>
</organism>
<dbReference type="Pfam" id="PF05685">
    <property type="entry name" value="Uma2"/>
    <property type="match status" value="1"/>
</dbReference>
<dbReference type="InterPro" id="IPR011335">
    <property type="entry name" value="Restrct_endonuc-II-like"/>
</dbReference>
<dbReference type="PANTHER" id="PTHR33352">
    <property type="entry name" value="SLR1095 PROTEIN"/>
    <property type="match status" value="1"/>
</dbReference>
<dbReference type="RefSeq" id="WP_017743513.1">
    <property type="nucleotide sequence ID" value="NZ_KQ976354.1"/>
</dbReference>
<evidence type="ECO:0000313" key="4">
    <source>
        <dbReference type="Proteomes" id="UP000076925"/>
    </source>
</evidence>
<dbReference type="Gene3D" id="3.90.1570.10">
    <property type="entry name" value="tt1808, chain A"/>
    <property type="match status" value="1"/>
</dbReference>
<dbReference type="STRING" id="128403.WA1_34410"/>
<reference evidence="3 4" key="1">
    <citation type="journal article" date="2013" name="Genome Biol. Evol.">
        <title>Genomes of Stigonematalean cyanobacteria (subsection V) and the evolution of oxygenic photosynthesis from prokaryotes to plastids.</title>
        <authorList>
            <person name="Dagan T."/>
            <person name="Roettger M."/>
            <person name="Stucken K."/>
            <person name="Landan G."/>
            <person name="Koch R."/>
            <person name="Major P."/>
            <person name="Gould S.B."/>
            <person name="Goremykin V.V."/>
            <person name="Rippka R."/>
            <person name="Tandeau de Marsac N."/>
            <person name="Gugger M."/>
            <person name="Lockhart P.J."/>
            <person name="Allen J.F."/>
            <person name="Brune I."/>
            <person name="Maus I."/>
            <person name="Puhler A."/>
            <person name="Martin W.F."/>
        </authorList>
    </citation>
    <scope>NUCLEOTIDE SEQUENCE [LARGE SCALE GENOMIC DNA]</scope>
    <source>
        <strain evidence="3 4">PCC 7110</strain>
    </source>
</reference>
<dbReference type="InterPro" id="IPR008538">
    <property type="entry name" value="Uma2"/>
</dbReference>
<sequence length="258" mass="30429">MYQNPPCPPQKILPTMYDLPSELVGETGLPDEFHIFQPRLLSETCQPRNFPSEEILLATDLNLYYDLRNPLWYKRPDWYVVLGVARAQQQKDLRLSYVIWQEGVTPLLVVELLSPGTEEEDLGQTLREAKKPPTKWQVYEQILRIPYYVVFDRYTNRLRGFRLEGTRYKELSLPDQRLCLEELQIGLGVWQGSYEGIEGLWLRWYDVNGQWLPTASERTAQESQLVEQERHRAEQEHHRAERLAEYLRSQGIDPDNLP</sequence>
<keyword evidence="4" id="KW-1185">Reference proteome</keyword>
<name>A0A139X2Z0_9CYAN</name>
<accession>A0A139X2Z0</accession>
<evidence type="ECO:0000256" key="1">
    <source>
        <dbReference type="SAM" id="Coils"/>
    </source>
</evidence>
<dbReference type="InterPro" id="IPR012296">
    <property type="entry name" value="Nuclease_put_TT1808"/>
</dbReference>
<feature type="coiled-coil region" evidence="1">
    <location>
        <begin position="216"/>
        <end position="250"/>
    </location>
</feature>
<dbReference type="PANTHER" id="PTHR33352:SF3">
    <property type="entry name" value="SLR1612 PROTEIN"/>
    <property type="match status" value="1"/>
</dbReference>
<dbReference type="SUPFAM" id="SSF52980">
    <property type="entry name" value="Restriction endonuclease-like"/>
    <property type="match status" value="1"/>
</dbReference>
<dbReference type="CDD" id="cd06260">
    <property type="entry name" value="DUF820-like"/>
    <property type="match status" value="1"/>
</dbReference>
<dbReference type="EMBL" id="ANNX02000036">
    <property type="protein sequence ID" value="KYC39081.1"/>
    <property type="molecule type" value="Genomic_DNA"/>
</dbReference>
<feature type="domain" description="Putative restriction endonuclease" evidence="2">
    <location>
        <begin position="38"/>
        <end position="180"/>
    </location>
</feature>
<evidence type="ECO:0000313" key="3">
    <source>
        <dbReference type="EMBL" id="KYC39081.1"/>
    </source>
</evidence>
<evidence type="ECO:0000259" key="2">
    <source>
        <dbReference type="Pfam" id="PF05685"/>
    </source>
</evidence>
<protein>
    <recommendedName>
        <fullName evidence="2">Putative restriction endonuclease domain-containing protein</fullName>
    </recommendedName>
</protein>
<dbReference type="OrthoDB" id="453897at2"/>
<dbReference type="Proteomes" id="UP000076925">
    <property type="component" value="Unassembled WGS sequence"/>
</dbReference>